<keyword evidence="1" id="KW-1133">Transmembrane helix</keyword>
<feature type="transmembrane region" description="Helical" evidence="1">
    <location>
        <begin position="47"/>
        <end position="76"/>
    </location>
</feature>
<evidence type="ECO:0000256" key="1">
    <source>
        <dbReference type="SAM" id="Phobius"/>
    </source>
</evidence>
<dbReference type="AlphaFoldDB" id="A0AAN9L635"/>
<dbReference type="Proteomes" id="UP001367508">
    <property type="component" value="Unassembled WGS sequence"/>
</dbReference>
<keyword evidence="3" id="KW-1185">Reference proteome</keyword>
<reference evidence="2 3" key="1">
    <citation type="submission" date="2024-01" db="EMBL/GenBank/DDBJ databases">
        <title>The genomes of 5 underutilized Papilionoideae crops provide insights into root nodulation and disease resistanc.</title>
        <authorList>
            <person name="Jiang F."/>
        </authorList>
    </citation>
    <scope>NUCLEOTIDE SEQUENCE [LARGE SCALE GENOMIC DNA]</scope>
    <source>
        <strain evidence="2">LVBAO_FW01</strain>
        <tissue evidence="2">Leaves</tissue>
    </source>
</reference>
<sequence length="112" mass="12757">MEGIILWSATFRFSVNRYVNVPIILCANHVSHLRNLRWSNTNLVNPAIVFSCLVTAMIKFIVPLFLQKLILLLYIVTNPLLKLAKPSLSYDSTLRRNRAENSLVDVGKSTEK</sequence>
<evidence type="ECO:0000313" key="3">
    <source>
        <dbReference type="Proteomes" id="UP001367508"/>
    </source>
</evidence>
<dbReference type="EMBL" id="JAYMYQ010000005">
    <property type="protein sequence ID" value="KAK7329731.1"/>
    <property type="molecule type" value="Genomic_DNA"/>
</dbReference>
<organism evidence="2 3">
    <name type="scientific">Canavalia gladiata</name>
    <name type="common">Sword bean</name>
    <name type="synonym">Dolichos gladiatus</name>
    <dbReference type="NCBI Taxonomy" id="3824"/>
    <lineage>
        <taxon>Eukaryota</taxon>
        <taxon>Viridiplantae</taxon>
        <taxon>Streptophyta</taxon>
        <taxon>Embryophyta</taxon>
        <taxon>Tracheophyta</taxon>
        <taxon>Spermatophyta</taxon>
        <taxon>Magnoliopsida</taxon>
        <taxon>eudicotyledons</taxon>
        <taxon>Gunneridae</taxon>
        <taxon>Pentapetalae</taxon>
        <taxon>rosids</taxon>
        <taxon>fabids</taxon>
        <taxon>Fabales</taxon>
        <taxon>Fabaceae</taxon>
        <taxon>Papilionoideae</taxon>
        <taxon>50 kb inversion clade</taxon>
        <taxon>NPAAA clade</taxon>
        <taxon>indigoferoid/millettioid clade</taxon>
        <taxon>Phaseoleae</taxon>
        <taxon>Canavalia</taxon>
    </lineage>
</organism>
<keyword evidence="1" id="KW-0472">Membrane</keyword>
<name>A0AAN9L635_CANGL</name>
<accession>A0AAN9L635</accession>
<protein>
    <submittedName>
        <fullName evidence="2">Uncharacterized protein</fullName>
    </submittedName>
</protein>
<keyword evidence="1" id="KW-0812">Transmembrane</keyword>
<evidence type="ECO:0000313" key="2">
    <source>
        <dbReference type="EMBL" id="KAK7329731.1"/>
    </source>
</evidence>
<gene>
    <name evidence="2" type="ORF">VNO77_23907</name>
</gene>
<proteinExistence type="predicted"/>
<comment type="caution">
    <text evidence="2">The sequence shown here is derived from an EMBL/GenBank/DDBJ whole genome shotgun (WGS) entry which is preliminary data.</text>
</comment>